<evidence type="ECO:0000313" key="11">
    <source>
        <dbReference type="Proteomes" id="UP000696485"/>
    </source>
</evidence>
<dbReference type="InterPro" id="IPR013520">
    <property type="entry name" value="Ribonucl_H"/>
</dbReference>
<evidence type="ECO:0000313" key="10">
    <source>
        <dbReference type="EMBL" id="KAF9330403.1"/>
    </source>
</evidence>
<protein>
    <submittedName>
        <fullName evidence="10">RNA exonuclease 3</fullName>
    </submittedName>
</protein>
<feature type="compositionally biased region" description="Low complexity" evidence="7">
    <location>
        <begin position="45"/>
        <end position="60"/>
    </location>
</feature>
<feature type="compositionally biased region" description="Low complexity" evidence="7">
    <location>
        <begin position="143"/>
        <end position="164"/>
    </location>
</feature>
<feature type="signal peptide" evidence="8">
    <location>
        <begin position="1"/>
        <end position="16"/>
    </location>
</feature>
<evidence type="ECO:0000256" key="3">
    <source>
        <dbReference type="ARBA" id="ARBA00022722"/>
    </source>
</evidence>
<feature type="domain" description="Exonuclease" evidence="9">
    <location>
        <begin position="396"/>
        <end position="554"/>
    </location>
</feature>
<evidence type="ECO:0000256" key="1">
    <source>
        <dbReference type="ARBA" id="ARBA00004123"/>
    </source>
</evidence>
<evidence type="ECO:0000259" key="9">
    <source>
        <dbReference type="SMART" id="SM00479"/>
    </source>
</evidence>
<gene>
    <name evidence="10" type="primary">REX3</name>
    <name evidence="10" type="ORF">BG006_006604</name>
</gene>
<dbReference type="PANTHER" id="PTHR12801">
    <property type="entry name" value="RNA EXONUCLEASE REXO1 / RECO3 FAMILY MEMBER-RELATED"/>
    <property type="match status" value="1"/>
</dbReference>
<comment type="caution">
    <text evidence="10">The sequence shown here is derived from an EMBL/GenBank/DDBJ whole genome shotgun (WGS) entry which is preliminary data.</text>
</comment>
<dbReference type="SMART" id="SM00479">
    <property type="entry name" value="EXOIII"/>
    <property type="match status" value="1"/>
</dbReference>
<comment type="similarity">
    <text evidence="2">Belongs to the REXO1/REXO3 family.</text>
</comment>
<evidence type="ECO:0000256" key="2">
    <source>
        <dbReference type="ARBA" id="ARBA00006357"/>
    </source>
</evidence>
<evidence type="ECO:0000256" key="5">
    <source>
        <dbReference type="ARBA" id="ARBA00022839"/>
    </source>
</evidence>
<evidence type="ECO:0000256" key="6">
    <source>
        <dbReference type="ARBA" id="ARBA00023242"/>
    </source>
</evidence>
<dbReference type="GO" id="GO:0004527">
    <property type="term" value="F:exonuclease activity"/>
    <property type="evidence" value="ECO:0007669"/>
    <property type="project" value="UniProtKB-KW"/>
</dbReference>
<keyword evidence="4" id="KW-0378">Hydrolase</keyword>
<dbReference type="Proteomes" id="UP000696485">
    <property type="component" value="Unassembled WGS sequence"/>
</dbReference>
<reference evidence="10" key="1">
    <citation type="journal article" date="2020" name="Fungal Divers.">
        <title>Resolving the Mortierellaceae phylogeny through synthesis of multi-gene phylogenetics and phylogenomics.</title>
        <authorList>
            <person name="Vandepol N."/>
            <person name="Liber J."/>
            <person name="Desiro A."/>
            <person name="Na H."/>
            <person name="Kennedy M."/>
            <person name="Barry K."/>
            <person name="Grigoriev I.V."/>
            <person name="Miller A.N."/>
            <person name="O'Donnell K."/>
            <person name="Stajich J.E."/>
            <person name="Bonito G."/>
        </authorList>
    </citation>
    <scope>NUCLEOTIDE SEQUENCE</scope>
    <source>
        <strain evidence="10">NVP1</strain>
    </source>
</reference>
<keyword evidence="5 10" id="KW-0269">Exonuclease</keyword>
<dbReference type="SUPFAM" id="SSF53098">
    <property type="entry name" value="Ribonuclease H-like"/>
    <property type="match status" value="1"/>
</dbReference>
<sequence>MSPLILPSFNIMFASSGLFGALPCPYLPTCPREAYCIYSHSVAPTPTATQSAPTTTASVQPVSKRKLDPASKDPVDAPPTKQIRNEKGTPAAKRTPIAAMEVAKQRRQIYDTVAAPVSSSSSSTKRPGSTTAEAVLLARPQVAKAAAPSTKPKSTTPTTASGPPVLKIDLKAHSKPQFRQAVAMQYYNEFLRIYAPLGNNGSNLATAHAVDQEKAVHTKTNQGSYRSLASSILQRLKKRPVAISEQDVGIDGDWVDIASAPAPEKNVWADVSKYVHPVEKLAANGYPVAIPEGGFRGMDVVQECERCHKQFEVSATLAEQDKDVCQYHDRRITRRLVNGERIKLHACCDGVQGSPGCRDGPHVFKEDDFLQLHHRIPFVKADPASPEERGKKKKHAVVAMDCEMCYTAGGFELIRISAIDHDGKTILDELVRPKHEIFDLNSRFSGITSIDGAKYELEQARELFLDLIDEDTVIIGQSLENDFKVLRLVHTQVIDTAMLFLHPLHTQGIRYSLQILAKKHLNINIQDGEHGHDSFEDAKTCLDLVRVWIEKDKKGIKIIP</sequence>
<evidence type="ECO:0000256" key="8">
    <source>
        <dbReference type="SAM" id="SignalP"/>
    </source>
</evidence>
<keyword evidence="11" id="KW-1185">Reference proteome</keyword>
<name>A0A9P5SKW9_9FUNG</name>
<dbReference type="GO" id="GO:0005634">
    <property type="term" value="C:nucleus"/>
    <property type="evidence" value="ECO:0007669"/>
    <property type="project" value="UniProtKB-SubCell"/>
</dbReference>
<keyword evidence="3" id="KW-0540">Nuclease</keyword>
<evidence type="ECO:0000256" key="4">
    <source>
        <dbReference type="ARBA" id="ARBA00022801"/>
    </source>
</evidence>
<accession>A0A9P5SKW9</accession>
<dbReference type="InterPro" id="IPR034922">
    <property type="entry name" value="REX1-like_exo"/>
</dbReference>
<feature type="region of interest" description="Disordered" evidence="7">
    <location>
        <begin position="45"/>
        <end position="97"/>
    </location>
</feature>
<feature type="compositionally biased region" description="Basic and acidic residues" evidence="7">
    <location>
        <begin position="65"/>
        <end position="75"/>
    </location>
</feature>
<dbReference type="InterPro" id="IPR036397">
    <property type="entry name" value="RNaseH_sf"/>
</dbReference>
<dbReference type="InterPro" id="IPR047021">
    <property type="entry name" value="REXO1/3/4-like"/>
</dbReference>
<dbReference type="Gene3D" id="3.30.420.10">
    <property type="entry name" value="Ribonuclease H-like superfamily/Ribonuclease H"/>
    <property type="match status" value="1"/>
</dbReference>
<proteinExistence type="inferred from homology"/>
<dbReference type="InterPro" id="IPR012337">
    <property type="entry name" value="RNaseH-like_sf"/>
</dbReference>
<dbReference type="AlphaFoldDB" id="A0A9P5SKW9"/>
<comment type="subcellular location">
    <subcellularLocation>
        <location evidence="1">Nucleus</location>
    </subcellularLocation>
</comment>
<dbReference type="GO" id="GO:0010629">
    <property type="term" value="P:negative regulation of gene expression"/>
    <property type="evidence" value="ECO:0007669"/>
    <property type="project" value="UniProtKB-ARBA"/>
</dbReference>
<dbReference type="GO" id="GO:0003676">
    <property type="term" value="F:nucleic acid binding"/>
    <property type="evidence" value="ECO:0007669"/>
    <property type="project" value="InterPro"/>
</dbReference>
<organism evidence="10 11">
    <name type="scientific">Podila minutissima</name>
    <dbReference type="NCBI Taxonomy" id="64525"/>
    <lineage>
        <taxon>Eukaryota</taxon>
        <taxon>Fungi</taxon>
        <taxon>Fungi incertae sedis</taxon>
        <taxon>Mucoromycota</taxon>
        <taxon>Mortierellomycotina</taxon>
        <taxon>Mortierellomycetes</taxon>
        <taxon>Mortierellales</taxon>
        <taxon>Mortierellaceae</taxon>
        <taxon>Podila</taxon>
    </lineage>
</organism>
<dbReference type="CDD" id="cd06145">
    <property type="entry name" value="REX1_like"/>
    <property type="match status" value="1"/>
</dbReference>
<feature type="region of interest" description="Disordered" evidence="7">
    <location>
        <begin position="142"/>
        <end position="165"/>
    </location>
</feature>
<feature type="chain" id="PRO_5040242476" evidence="8">
    <location>
        <begin position="17"/>
        <end position="560"/>
    </location>
</feature>
<dbReference type="EMBL" id="JAAAUY010000399">
    <property type="protein sequence ID" value="KAF9330403.1"/>
    <property type="molecule type" value="Genomic_DNA"/>
</dbReference>
<dbReference type="FunFam" id="3.30.420.10:FF:000031">
    <property type="entry name" value="RNA exonuclease 1"/>
    <property type="match status" value="1"/>
</dbReference>
<keyword evidence="8" id="KW-0732">Signal</keyword>
<evidence type="ECO:0000256" key="7">
    <source>
        <dbReference type="SAM" id="MobiDB-lite"/>
    </source>
</evidence>
<keyword evidence="6" id="KW-0539">Nucleus</keyword>
<dbReference type="PANTHER" id="PTHR12801:SF115">
    <property type="entry name" value="FI18136P1-RELATED"/>
    <property type="match status" value="1"/>
</dbReference>